<evidence type="ECO:0000256" key="1">
    <source>
        <dbReference type="ARBA" id="ARBA00022473"/>
    </source>
</evidence>
<accession>A0A368GYG1</accession>
<name>A0A368GYG1_ANCCA</name>
<dbReference type="AlphaFoldDB" id="A0A368GYG1"/>
<gene>
    <name evidence="3" type="ORF">ANCCAN_04487</name>
</gene>
<dbReference type="Gene3D" id="2.170.16.10">
    <property type="entry name" value="Hedgehog/Intein (Hint) domain"/>
    <property type="match status" value="1"/>
</dbReference>
<dbReference type="EMBL" id="JOJR01000034">
    <property type="protein sequence ID" value="RCN49402.1"/>
    <property type="molecule type" value="Genomic_DNA"/>
</dbReference>
<proteinExistence type="predicted"/>
<dbReference type="OrthoDB" id="5212at2759"/>
<dbReference type="STRING" id="29170.A0A368GYG1"/>
<evidence type="ECO:0000256" key="2">
    <source>
        <dbReference type="SAM" id="MobiDB-lite"/>
    </source>
</evidence>
<dbReference type="PANTHER" id="PTHR46706">
    <property type="entry name" value="PROTEIN QUA-1-RELATED"/>
    <property type="match status" value="1"/>
</dbReference>
<feature type="compositionally biased region" description="Basic and acidic residues" evidence="2">
    <location>
        <begin position="8"/>
        <end position="20"/>
    </location>
</feature>
<dbReference type="PROSITE" id="PS50817">
    <property type="entry name" value="INTEIN_N_TER"/>
    <property type="match status" value="1"/>
</dbReference>
<feature type="non-terminal residue" evidence="3">
    <location>
        <position position="119"/>
    </location>
</feature>
<sequence>MDPNDISRILDKVGDVRAQERSPGGRAADNYQVSAAADPPAADAPAADSPAANLPEEGEEIVQVGEQVIPVTSAGYYYPVASGVPACFTGDTQVETPSGVKRMDELKIGDLVLTAERNS</sequence>
<dbReference type="InterPro" id="IPR052140">
    <property type="entry name" value="Dev_Signal_Hedgehog-like"/>
</dbReference>
<keyword evidence="4" id="KW-1185">Reference proteome</keyword>
<dbReference type="SUPFAM" id="SSF51294">
    <property type="entry name" value="Hedgehog/intein (Hint) domain"/>
    <property type="match status" value="1"/>
</dbReference>
<evidence type="ECO:0000313" key="4">
    <source>
        <dbReference type="Proteomes" id="UP000252519"/>
    </source>
</evidence>
<feature type="region of interest" description="Disordered" evidence="2">
    <location>
        <begin position="1"/>
        <end position="53"/>
    </location>
</feature>
<dbReference type="PANTHER" id="PTHR46706:SF12">
    <property type="entry name" value="PROTEIN QUA-1-RELATED"/>
    <property type="match status" value="1"/>
</dbReference>
<organism evidence="3 4">
    <name type="scientific">Ancylostoma caninum</name>
    <name type="common">Dog hookworm</name>
    <dbReference type="NCBI Taxonomy" id="29170"/>
    <lineage>
        <taxon>Eukaryota</taxon>
        <taxon>Metazoa</taxon>
        <taxon>Ecdysozoa</taxon>
        <taxon>Nematoda</taxon>
        <taxon>Chromadorea</taxon>
        <taxon>Rhabditida</taxon>
        <taxon>Rhabditina</taxon>
        <taxon>Rhabditomorpha</taxon>
        <taxon>Strongyloidea</taxon>
        <taxon>Ancylostomatidae</taxon>
        <taxon>Ancylostomatinae</taxon>
        <taxon>Ancylostoma</taxon>
    </lineage>
</organism>
<evidence type="ECO:0000313" key="3">
    <source>
        <dbReference type="EMBL" id="RCN49402.1"/>
    </source>
</evidence>
<dbReference type="GO" id="GO:0016539">
    <property type="term" value="P:intein-mediated protein splicing"/>
    <property type="evidence" value="ECO:0007669"/>
    <property type="project" value="InterPro"/>
</dbReference>
<dbReference type="InterPro" id="IPR006141">
    <property type="entry name" value="Intein_N"/>
</dbReference>
<dbReference type="InterPro" id="IPR036844">
    <property type="entry name" value="Hint_dom_sf"/>
</dbReference>
<keyword evidence="1" id="KW-0217">Developmental protein</keyword>
<reference evidence="3 4" key="1">
    <citation type="submission" date="2014-10" db="EMBL/GenBank/DDBJ databases">
        <title>Draft genome of the hookworm Ancylostoma caninum.</title>
        <authorList>
            <person name="Mitreva M."/>
        </authorList>
    </citation>
    <scope>NUCLEOTIDE SEQUENCE [LARGE SCALE GENOMIC DNA]</scope>
    <source>
        <strain evidence="3 4">Baltimore</strain>
    </source>
</reference>
<protein>
    <submittedName>
        <fullName evidence="3">Uncharacterized protein</fullName>
    </submittedName>
</protein>
<feature type="compositionally biased region" description="Low complexity" evidence="2">
    <location>
        <begin position="34"/>
        <end position="52"/>
    </location>
</feature>
<dbReference type="Proteomes" id="UP000252519">
    <property type="component" value="Unassembled WGS sequence"/>
</dbReference>
<comment type="caution">
    <text evidence="3">The sequence shown here is derived from an EMBL/GenBank/DDBJ whole genome shotgun (WGS) entry which is preliminary data.</text>
</comment>